<feature type="transmembrane region" description="Helical" evidence="1">
    <location>
        <begin position="115"/>
        <end position="136"/>
    </location>
</feature>
<dbReference type="PANTHER" id="PTHR34464:SF3">
    <property type="entry name" value="OS09G0376300 PROTEIN"/>
    <property type="match status" value="1"/>
</dbReference>
<keyword evidence="1" id="KW-1133">Transmembrane helix</keyword>
<keyword evidence="1" id="KW-0812">Transmembrane</keyword>
<dbReference type="OrthoDB" id="696485at2759"/>
<evidence type="ECO:0000313" key="2">
    <source>
        <dbReference type="EMBL" id="GAU34793.1"/>
    </source>
</evidence>
<dbReference type="Proteomes" id="UP000242715">
    <property type="component" value="Unassembled WGS sequence"/>
</dbReference>
<sequence length="190" mass="21945">MDETRIDKEYDVDDDCFLSDFESGDSDWSIGWLEPLGYDFESNDTGSNNALLKAQNRRGRRVIRDPSDVLCAFCRASVEAIDHLFIICGSIYLVWYSIFRRLGFQFVSPMSIRGVFQGILALGLGLVWHAIVWAIWNSRNDVIFARGTVSVESLVDKVKLLSWKWYLAKNPGNPCSFYEWEVHPILYWSR</sequence>
<dbReference type="PANTHER" id="PTHR34464">
    <property type="entry name" value="OS09G0376300 PROTEIN"/>
    <property type="match status" value="1"/>
</dbReference>
<evidence type="ECO:0000256" key="1">
    <source>
        <dbReference type="SAM" id="Phobius"/>
    </source>
</evidence>
<keyword evidence="1" id="KW-0472">Membrane</keyword>
<dbReference type="AlphaFoldDB" id="A0A2Z6MY35"/>
<evidence type="ECO:0008006" key="4">
    <source>
        <dbReference type="Google" id="ProtNLM"/>
    </source>
</evidence>
<feature type="transmembrane region" description="Helical" evidence="1">
    <location>
        <begin position="69"/>
        <end position="95"/>
    </location>
</feature>
<protein>
    <recommendedName>
        <fullName evidence="4">Reverse transcriptase zinc-binding domain-containing protein</fullName>
    </recommendedName>
</protein>
<organism evidence="2 3">
    <name type="scientific">Trifolium subterraneum</name>
    <name type="common">Subterranean clover</name>
    <dbReference type="NCBI Taxonomy" id="3900"/>
    <lineage>
        <taxon>Eukaryota</taxon>
        <taxon>Viridiplantae</taxon>
        <taxon>Streptophyta</taxon>
        <taxon>Embryophyta</taxon>
        <taxon>Tracheophyta</taxon>
        <taxon>Spermatophyta</taxon>
        <taxon>Magnoliopsida</taxon>
        <taxon>eudicotyledons</taxon>
        <taxon>Gunneridae</taxon>
        <taxon>Pentapetalae</taxon>
        <taxon>rosids</taxon>
        <taxon>fabids</taxon>
        <taxon>Fabales</taxon>
        <taxon>Fabaceae</taxon>
        <taxon>Papilionoideae</taxon>
        <taxon>50 kb inversion clade</taxon>
        <taxon>NPAAA clade</taxon>
        <taxon>Hologalegina</taxon>
        <taxon>IRL clade</taxon>
        <taxon>Trifolieae</taxon>
        <taxon>Trifolium</taxon>
    </lineage>
</organism>
<reference evidence="3" key="1">
    <citation type="journal article" date="2017" name="Front. Plant Sci.">
        <title>Climate Clever Clovers: New Paradigm to Reduce the Environmental Footprint of Ruminants by Breeding Low Methanogenic Forages Utilizing Haplotype Variation.</title>
        <authorList>
            <person name="Kaur P."/>
            <person name="Appels R."/>
            <person name="Bayer P.E."/>
            <person name="Keeble-Gagnere G."/>
            <person name="Wang J."/>
            <person name="Hirakawa H."/>
            <person name="Shirasawa K."/>
            <person name="Vercoe P."/>
            <person name="Stefanova K."/>
            <person name="Durmic Z."/>
            <person name="Nichols P."/>
            <person name="Revell C."/>
            <person name="Isobe S.N."/>
            <person name="Edwards D."/>
            <person name="Erskine W."/>
        </authorList>
    </citation>
    <scope>NUCLEOTIDE SEQUENCE [LARGE SCALE GENOMIC DNA]</scope>
    <source>
        <strain evidence="3">cv. Daliak</strain>
    </source>
</reference>
<evidence type="ECO:0000313" key="3">
    <source>
        <dbReference type="Proteomes" id="UP000242715"/>
    </source>
</evidence>
<proteinExistence type="predicted"/>
<dbReference type="EMBL" id="DF973566">
    <property type="protein sequence ID" value="GAU34793.1"/>
    <property type="molecule type" value="Genomic_DNA"/>
</dbReference>
<keyword evidence="3" id="KW-1185">Reference proteome</keyword>
<gene>
    <name evidence="2" type="ORF">TSUD_205970</name>
</gene>
<accession>A0A2Z6MY35</accession>
<name>A0A2Z6MY35_TRISU</name>